<dbReference type="AlphaFoldDB" id="A0A9N8D897"/>
<proteinExistence type="predicted"/>
<dbReference type="PANTHER" id="PTHR11200">
    <property type="entry name" value="INOSITOL 5-PHOSPHATASE"/>
    <property type="match status" value="1"/>
</dbReference>
<feature type="compositionally biased region" description="Acidic residues" evidence="1">
    <location>
        <begin position="218"/>
        <end position="264"/>
    </location>
</feature>
<dbReference type="PANTHER" id="PTHR11200:SF275">
    <property type="entry name" value="LD06095P"/>
    <property type="match status" value="1"/>
</dbReference>
<dbReference type="SUPFAM" id="SSF56219">
    <property type="entry name" value="DNase I-like"/>
    <property type="match status" value="1"/>
</dbReference>
<protein>
    <submittedName>
        <fullName evidence="3">Bisphosphate 5-phosphatase A</fullName>
    </submittedName>
</protein>
<dbReference type="Proteomes" id="UP001153069">
    <property type="component" value="Unassembled WGS sequence"/>
</dbReference>
<feature type="region of interest" description="Disordered" evidence="1">
    <location>
        <begin position="83"/>
        <end position="150"/>
    </location>
</feature>
<dbReference type="InterPro" id="IPR035892">
    <property type="entry name" value="C2_domain_sf"/>
</dbReference>
<evidence type="ECO:0000313" key="4">
    <source>
        <dbReference type="Proteomes" id="UP001153069"/>
    </source>
</evidence>
<reference evidence="3" key="1">
    <citation type="submission" date="2020-06" db="EMBL/GenBank/DDBJ databases">
        <authorList>
            <consortium name="Plant Systems Biology data submission"/>
        </authorList>
    </citation>
    <scope>NUCLEOTIDE SEQUENCE</scope>
    <source>
        <strain evidence="3">D6</strain>
    </source>
</reference>
<feature type="compositionally biased region" description="Basic and acidic residues" evidence="1">
    <location>
        <begin position="1029"/>
        <end position="1041"/>
    </location>
</feature>
<feature type="compositionally biased region" description="Low complexity" evidence="1">
    <location>
        <begin position="15"/>
        <end position="26"/>
    </location>
</feature>
<dbReference type="OrthoDB" id="62798at2759"/>
<name>A0A9N8D897_9STRA</name>
<dbReference type="SUPFAM" id="SSF49562">
    <property type="entry name" value="C2 domain (Calcium/lipid-binding domain, CaLB)"/>
    <property type="match status" value="1"/>
</dbReference>
<dbReference type="InterPro" id="IPR036691">
    <property type="entry name" value="Endo/exonu/phosph_ase_sf"/>
</dbReference>
<dbReference type="InterPro" id="IPR000300">
    <property type="entry name" value="IPPc"/>
</dbReference>
<dbReference type="Gene3D" id="3.60.10.10">
    <property type="entry name" value="Endonuclease/exonuclease/phosphatase"/>
    <property type="match status" value="1"/>
</dbReference>
<gene>
    <name evidence="3" type="ORF">SEMRO_28_G018770.1</name>
</gene>
<feature type="compositionally biased region" description="Basic and acidic residues" evidence="1">
    <location>
        <begin position="106"/>
        <end position="118"/>
    </location>
</feature>
<organism evidence="3 4">
    <name type="scientific">Seminavis robusta</name>
    <dbReference type="NCBI Taxonomy" id="568900"/>
    <lineage>
        <taxon>Eukaryota</taxon>
        <taxon>Sar</taxon>
        <taxon>Stramenopiles</taxon>
        <taxon>Ochrophyta</taxon>
        <taxon>Bacillariophyta</taxon>
        <taxon>Bacillariophyceae</taxon>
        <taxon>Bacillariophycidae</taxon>
        <taxon>Naviculales</taxon>
        <taxon>Naviculaceae</taxon>
        <taxon>Seminavis</taxon>
    </lineage>
</organism>
<comment type="caution">
    <text evidence="3">The sequence shown here is derived from an EMBL/GenBank/DDBJ whole genome shotgun (WGS) entry which is preliminary data.</text>
</comment>
<evidence type="ECO:0000259" key="2">
    <source>
        <dbReference type="SMART" id="SM00128"/>
    </source>
</evidence>
<evidence type="ECO:0000313" key="3">
    <source>
        <dbReference type="EMBL" id="CAB9497934.1"/>
    </source>
</evidence>
<dbReference type="InterPro" id="IPR046985">
    <property type="entry name" value="IP5"/>
</dbReference>
<dbReference type="SMART" id="SM00128">
    <property type="entry name" value="IPPc"/>
    <property type="match status" value="1"/>
</dbReference>
<sequence>MSNQQNAGDNVMTNSITSTTSSTSSIAQRPLKLLVCSGNLGNAEPDEKSLAAWIPEDGNCAEVLENQKYPVATKLEDITVFEQEDDKDDSNSNSNSNNSQDEKEDSEQKEQPENREEEANSNTNDNSDQDQSETQQQQEIHNPYGINNPLTPADRFDIIVLGMQESTFEPENKEMLEEIKAEILAMEQAGVDPCSAEDLEGEEEGEVDENGNVIEKQEEGEETDPDGEQNDQEEDGEADVGVVTDDDEEEDLEQDDNDELSDTTDEELEATYHQNIEEEDIILLDDANSVGSGGSTPTSSLRASLVPGAVSAYKASIYAAKTAKSGAKAGGRMAKSSAKVGAKVAKSSAKAGAKVAKSSAMAGAKVAKSSAKAGAKVATKTAKVATKTAKSGAKVATKTAKSGAKIATKTAKSGAKIATKTATIGVEGVQTTAAITAKAAEKVARTGISTIDTLTASRDHTKDKKLAELFLQDGTGILHKMIGNRLSSYTRLLSFQRGEMRLLVYSLNKHHSASIKSVRAQNTGMAGLANKGGIVAEVVVDKGTRLAFMSCHLEAHEGNNKLEARVQSLADILKGTKKFAVPSIYPDASLSNHYCFVLGDLNFRTRYKGQIKYEEQGEEVFELAKKKKWVELNEADELRMVLDKEECLFGFQTLYCNFPPTFKVLREDGFKYKPQRTPSYTDRILWKSGDQLETKITPLGYEPVEHYTTSDHKPVRGAFEIELNQKVQLKSKHELQQKQEQEKQKQSKLNFFQWGKSKEEDVKEDENLHIFVSDIKCEIFPPAKPTDGRDSSMTVPIAQLASMTGMSSISSRDFGAGSLDSYVTLVSSPPELLLKKPTKWTQYGTAVKKFFSVGDKAVDTDNQNSSTSGEWPRTNVVKKTYNPDFSMRELHCVLKTHQENGFPIFLTGALLHIFVFKYNGRQTDEVIGSYPVNLEELVRKCTAAVSNANNNLHANSRRHQLMAASRRNRMGANSTAGDDSMVSVEIDGPLLKNGKQTGTIRCNVAAWWVNDALVASANAARLGLEGTDVREGAADDGKIESGDGPMFSTRRKRRASVA</sequence>
<feature type="compositionally biased region" description="Basic residues" evidence="1">
    <location>
        <begin position="1049"/>
        <end position="1058"/>
    </location>
</feature>
<feature type="domain" description="Inositol polyphosphate-related phosphatase" evidence="2">
    <location>
        <begin position="380"/>
        <end position="728"/>
    </location>
</feature>
<accession>A0A9N8D897</accession>
<feature type="region of interest" description="Disordered" evidence="1">
    <location>
        <begin position="189"/>
        <end position="264"/>
    </location>
</feature>
<keyword evidence="4" id="KW-1185">Reference proteome</keyword>
<dbReference type="Pfam" id="PF22669">
    <property type="entry name" value="Exo_endo_phos2"/>
    <property type="match status" value="1"/>
</dbReference>
<feature type="region of interest" description="Disordered" evidence="1">
    <location>
        <begin position="1"/>
        <end position="30"/>
    </location>
</feature>
<feature type="compositionally biased region" description="Acidic residues" evidence="1">
    <location>
        <begin position="195"/>
        <end position="209"/>
    </location>
</feature>
<dbReference type="GO" id="GO:0004439">
    <property type="term" value="F:phosphatidylinositol-4,5-bisphosphate 5-phosphatase activity"/>
    <property type="evidence" value="ECO:0007669"/>
    <property type="project" value="TreeGrafter"/>
</dbReference>
<feature type="compositionally biased region" description="Polar residues" evidence="1">
    <location>
        <begin position="1"/>
        <end position="14"/>
    </location>
</feature>
<feature type="region of interest" description="Disordered" evidence="1">
    <location>
        <begin position="1029"/>
        <end position="1058"/>
    </location>
</feature>
<dbReference type="EMBL" id="CAICTM010000028">
    <property type="protein sequence ID" value="CAB9497934.1"/>
    <property type="molecule type" value="Genomic_DNA"/>
</dbReference>
<evidence type="ECO:0000256" key="1">
    <source>
        <dbReference type="SAM" id="MobiDB-lite"/>
    </source>
</evidence>
<dbReference type="GO" id="GO:0046856">
    <property type="term" value="P:phosphatidylinositol dephosphorylation"/>
    <property type="evidence" value="ECO:0007669"/>
    <property type="project" value="InterPro"/>
</dbReference>